<accession>A0A660L331</accession>
<dbReference type="InterPro" id="IPR027410">
    <property type="entry name" value="TCP-1-like_intermed_sf"/>
</dbReference>
<evidence type="ECO:0000256" key="3">
    <source>
        <dbReference type="RuleBase" id="RU000418"/>
    </source>
</evidence>
<dbReference type="Gene3D" id="3.50.7.10">
    <property type="entry name" value="GroEL"/>
    <property type="match status" value="1"/>
</dbReference>
<evidence type="ECO:0000313" key="6">
    <source>
        <dbReference type="Proteomes" id="UP000278962"/>
    </source>
</evidence>
<dbReference type="AlphaFoldDB" id="A0A660L331"/>
<evidence type="ECO:0000256" key="4">
    <source>
        <dbReference type="RuleBase" id="RU000419"/>
    </source>
</evidence>
<dbReference type="NCBIfam" id="TIGR02348">
    <property type="entry name" value="GroEL"/>
    <property type="match status" value="1"/>
</dbReference>
<dbReference type="NCBIfam" id="NF000592">
    <property type="entry name" value="PRK00013.1"/>
    <property type="match status" value="1"/>
</dbReference>
<comment type="subunit">
    <text evidence="4">Forms a cylinder of 14 subunits composed of two heptameric rings stacked back-to-back. Interacts with the co-chaperonin GroES.</text>
</comment>
<dbReference type="EMBL" id="RBIL01000002">
    <property type="protein sequence ID" value="RKQ88306.1"/>
    <property type="molecule type" value="Genomic_DNA"/>
</dbReference>
<dbReference type="InterPro" id="IPR002423">
    <property type="entry name" value="Cpn60/GroEL/TCP-1"/>
</dbReference>
<dbReference type="CDD" id="cd03344">
    <property type="entry name" value="GroEL"/>
    <property type="match status" value="1"/>
</dbReference>
<gene>
    <name evidence="5" type="ORF">C8N24_6348</name>
</gene>
<dbReference type="FunFam" id="3.50.7.10:FF:000001">
    <property type="entry name" value="60 kDa chaperonin"/>
    <property type="match status" value="1"/>
</dbReference>
<reference evidence="5 6" key="1">
    <citation type="submission" date="2018-10" db="EMBL/GenBank/DDBJ databases">
        <title>Genomic Encyclopedia of Archaeal and Bacterial Type Strains, Phase II (KMG-II): from individual species to whole genera.</title>
        <authorList>
            <person name="Goeker M."/>
        </authorList>
    </citation>
    <scope>NUCLEOTIDE SEQUENCE [LARGE SCALE GENOMIC DNA]</scope>
    <source>
        <strain evidence="5 6">DSM 14954</strain>
    </source>
</reference>
<dbReference type="GO" id="GO:0009408">
    <property type="term" value="P:response to heat"/>
    <property type="evidence" value="ECO:0007669"/>
    <property type="project" value="UniProtKB-ARBA"/>
</dbReference>
<comment type="function">
    <text evidence="4">Together with its co-chaperonin GroES, plays an essential role in assisting protein folding. The GroEL-GroES system forms a nano-cage that allows encapsulation of the non-native substrate proteins and provides a physical environment optimized to promote and accelerate protein folding.</text>
</comment>
<evidence type="ECO:0000256" key="2">
    <source>
        <dbReference type="ARBA" id="ARBA00023186"/>
    </source>
</evidence>
<dbReference type="InterPro" id="IPR001844">
    <property type="entry name" value="Cpn60/GroEL"/>
</dbReference>
<dbReference type="NCBIfam" id="NF009488">
    <property type="entry name" value="PRK12850.1"/>
    <property type="match status" value="1"/>
</dbReference>
<dbReference type="Gene3D" id="3.30.260.10">
    <property type="entry name" value="TCP-1-like chaperonin intermediate domain"/>
    <property type="match status" value="1"/>
</dbReference>
<proteinExistence type="inferred from homology"/>
<dbReference type="Proteomes" id="UP000278962">
    <property type="component" value="Unassembled WGS sequence"/>
</dbReference>
<protein>
    <recommendedName>
        <fullName evidence="4">60 kDa chaperonin</fullName>
    </recommendedName>
</protein>
<dbReference type="SUPFAM" id="SSF48592">
    <property type="entry name" value="GroEL equatorial domain-like"/>
    <property type="match status" value="1"/>
</dbReference>
<keyword evidence="6" id="KW-1185">Reference proteome</keyword>
<comment type="similarity">
    <text evidence="1 3">Belongs to the chaperonin (HSP60) family.</text>
</comment>
<name>A0A660L331_9ACTN</name>
<dbReference type="InterPro" id="IPR027413">
    <property type="entry name" value="GROEL-like_equatorial_sf"/>
</dbReference>
<organism evidence="5 6">
    <name type="scientific">Solirubrobacter pauli</name>
    <dbReference type="NCBI Taxonomy" id="166793"/>
    <lineage>
        <taxon>Bacteria</taxon>
        <taxon>Bacillati</taxon>
        <taxon>Actinomycetota</taxon>
        <taxon>Thermoleophilia</taxon>
        <taxon>Solirubrobacterales</taxon>
        <taxon>Solirubrobacteraceae</taxon>
        <taxon>Solirubrobacter</taxon>
    </lineage>
</organism>
<dbReference type="GO" id="GO:0042026">
    <property type="term" value="P:protein refolding"/>
    <property type="evidence" value="ECO:0007669"/>
    <property type="project" value="InterPro"/>
</dbReference>
<dbReference type="PRINTS" id="PR00298">
    <property type="entry name" value="CHAPERONIN60"/>
</dbReference>
<dbReference type="Gene3D" id="1.10.560.10">
    <property type="entry name" value="GroEL-like equatorial domain"/>
    <property type="match status" value="1"/>
</dbReference>
<dbReference type="InterPro" id="IPR027409">
    <property type="entry name" value="GroEL-like_apical_dom_sf"/>
</dbReference>
<evidence type="ECO:0000313" key="5">
    <source>
        <dbReference type="EMBL" id="RKQ88306.1"/>
    </source>
</evidence>
<dbReference type="GO" id="GO:0005524">
    <property type="term" value="F:ATP binding"/>
    <property type="evidence" value="ECO:0007669"/>
    <property type="project" value="InterPro"/>
</dbReference>
<dbReference type="OrthoDB" id="9766614at2"/>
<evidence type="ECO:0000256" key="1">
    <source>
        <dbReference type="ARBA" id="ARBA00006607"/>
    </source>
</evidence>
<dbReference type="SUPFAM" id="SSF52029">
    <property type="entry name" value="GroEL apical domain-like"/>
    <property type="match status" value="1"/>
</dbReference>
<comment type="caution">
    <text evidence="5">The sequence shown here is derived from an EMBL/GenBank/DDBJ whole genome shotgun (WGS) entry which is preliminary data.</text>
</comment>
<dbReference type="RefSeq" id="WP_121257709.1">
    <property type="nucleotide sequence ID" value="NZ_RBIL01000002.1"/>
</dbReference>
<dbReference type="PANTHER" id="PTHR45633">
    <property type="entry name" value="60 KDA HEAT SHOCK PROTEIN, MITOCHONDRIAL"/>
    <property type="match status" value="1"/>
</dbReference>
<sequence>MGKRLYFNHEARLLLQAGVDELANTVKVTLGPKGRNVVLERLAGAPTITNDGVTIAREIELTDQYKNMGAQLVREVANKTSDQTGDGTTTATLLAQAIVREGMKALDEGANPMLLRRGIEEGTAAVVAELARVARPVEGADLVKVATIAAKEDTGIGRVVAEALERVGPEGVVTLEEAEEPGVTVKFVEGMVVENGWLSPYMVRDQERMETVFENPLIFMTNRALKHPNDLMPILQAAGREPGRPIVILCENAEAAALGMLVHNNSAGTVQAVAVRAPGFGHRRIQHLGDLAAFCGGTVIAEEAGLTLDNVALEHFGTARRVVCTADDCTFVEGGGTADAVAGRLAQLRVELSRAVHDRDVEILQERIARLSANLAVIRVGAPTEPALKERFRRTEGSLAATQAAVSEGVVPGGGTALLRSATALDSLSLSGDYARGAEIIRSVLSEPLYWIASNAGYDGQAAIDQVLAAPAGHGLNALTGEFGDLTDKGVVDPVRVTRMALEHAASVAALLLTTEALVAEELIAQPGAIVAPGFGDLAEGLARPSSPI</sequence>
<dbReference type="GO" id="GO:0140662">
    <property type="term" value="F:ATP-dependent protein folding chaperone"/>
    <property type="evidence" value="ECO:0007669"/>
    <property type="project" value="InterPro"/>
</dbReference>
<keyword evidence="2" id="KW-0143">Chaperone</keyword>
<dbReference type="NCBIfam" id="NF009487">
    <property type="entry name" value="PRK12849.1"/>
    <property type="match status" value="1"/>
</dbReference>
<dbReference type="Pfam" id="PF00118">
    <property type="entry name" value="Cpn60_TCP1"/>
    <property type="match status" value="2"/>
</dbReference>
<dbReference type="SUPFAM" id="SSF54849">
    <property type="entry name" value="GroEL-intermediate domain like"/>
    <property type="match status" value="1"/>
</dbReference>
<dbReference type="NCBIfam" id="NF009489">
    <property type="entry name" value="PRK12851.1"/>
    <property type="match status" value="1"/>
</dbReference>